<feature type="signal peptide" evidence="2">
    <location>
        <begin position="1"/>
        <end position="23"/>
    </location>
</feature>
<dbReference type="NCBIfam" id="NF010448">
    <property type="entry name" value="PRK13874.1"/>
    <property type="match status" value="1"/>
</dbReference>
<name>A0ABU1RTR2_9GAMM</name>
<gene>
    <name evidence="3" type="ORF">J2W94_001580</name>
</gene>
<evidence type="ECO:0000256" key="1">
    <source>
        <dbReference type="SAM" id="Coils"/>
    </source>
</evidence>
<dbReference type="InterPro" id="IPR014147">
    <property type="entry name" value="T4SS_TrbJ"/>
</dbReference>
<dbReference type="Proteomes" id="UP001254759">
    <property type="component" value="Unassembled WGS sequence"/>
</dbReference>
<keyword evidence="4" id="KW-1185">Reference proteome</keyword>
<keyword evidence="2" id="KW-0732">Signal</keyword>
<protein>
    <submittedName>
        <fullName evidence="3">P-type conjugative transfer protein TrbJ</fullName>
    </submittedName>
</protein>
<keyword evidence="1" id="KW-0175">Coiled coil</keyword>
<dbReference type="NCBIfam" id="TIGR02780">
    <property type="entry name" value="TrbJ_Ti"/>
    <property type="match status" value="1"/>
</dbReference>
<feature type="coiled-coil region" evidence="1">
    <location>
        <begin position="39"/>
        <end position="98"/>
    </location>
</feature>
<reference evidence="3 4" key="1">
    <citation type="submission" date="2023-07" db="EMBL/GenBank/DDBJ databases">
        <title>Sorghum-associated microbial communities from plants grown in Nebraska, USA.</title>
        <authorList>
            <person name="Schachtman D."/>
        </authorList>
    </citation>
    <scope>NUCLEOTIDE SEQUENCE [LARGE SCALE GENOMIC DNA]</scope>
    <source>
        <strain evidence="3 4">BE107</strain>
    </source>
</reference>
<accession>A0ABU1RTR2</accession>
<dbReference type="RefSeq" id="WP_310091920.1">
    <property type="nucleotide sequence ID" value="NZ_JAVDTT010000002.1"/>
</dbReference>
<sequence length="245" mass="26875">MKNKLCRATGLAIAIGLSLVAPAQAQMAVFDPSNFVQNTLTATRTLSQIENQVRQLQNEAQMLINQARNLQELDFDSVSRLRETLARTEQLLDQAKGLAFDVSQAQGQFARLYPDQYGAAVSRGQLQNDALERWGSSLEALRTAVQMQALTMENAQADESVLTDLVGASQSAVGALQAAQATNQLLALQSRQLIQTQQLQAAQGRATALEQARGVAAEERAREQRRRFMTGDANYTVEALHLFEE</sequence>
<evidence type="ECO:0000256" key="2">
    <source>
        <dbReference type="SAM" id="SignalP"/>
    </source>
</evidence>
<proteinExistence type="predicted"/>
<dbReference type="EMBL" id="JAVDTT010000002">
    <property type="protein sequence ID" value="MDR6841295.1"/>
    <property type="molecule type" value="Genomic_DNA"/>
</dbReference>
<feature type="chain" id="PRO_5047139797" evidence="2">
    <location>
        <begin position="24"/>
        <end position="245"/>
    </location>
</feature>
<evidence type="ECO:0000313" key="3">
    <source>
        <dbReference type="EMBL" id="MDR6841295.1"/>
    </source>
</evidence>
<organism evidence="3 4">
    <name type="scientific">Pseudoxanthomonas sacheonensis</name>
    <dbReference type="NCBI Taxonomy" id="443615"/>
    <lineage>
        <taxon>Bacteria</taxon>
        <taxon>Pseudomonadati</taxon>
        <taxon>Pseudomonadota</taxon>
        <taxon>Gammaproteobacteria</taxon>
        <taxon>Lysobacterales</taxon>
        <taxon>Lysobacteraceae</taxon>
        <taxon>Pseudoxanthomonas</taxon>
    </lineage>
</organism>
<evidence type="ECO:0000313" key="4">
    <source>
        <dbReference type="Proteomes" id="UP001254759"/>
    </source>
</evidence>
<comment type="caution">
    <text evidence="3">The sequence shown here is derived from an EMBL/GenBank/DDBJ whole genome shotgun (WGS) entry which is preliminary data.</text>
</comment>